<organism evidence="1">
    <name type="scientific">Siphoviridae sp. ctWDo30</name>
    <dbReference type="NCBI Taxonomy" id="2826360"/>
    <lineage>
        <taxon>Viruses</taxon>
        <taxon>Duplodnaviria</taxon>
        <taxon>Heunggongvirae</taxon>
        <taxon>Uroviricota</taxon>
        <taxon>Caudoviricetes</taxon>
    </lineage>
</organism>
<protein>
    <submittedName>
        <fullName evidence="1">Uncharacterized protein</fullName>
    </submittedName>
</protein>
<sequence length="47" mass="5649">MPYLPEIPDEEQEAELDRLHQMRKRNAAAWQEEEYKEDFEHGDAVFG</sequence>
<dbReference type="EMBL" id="BK015068">
    <property type="protein sequence ID" value="DAD89732.1"/>
    <property type="molecule type" value="Genomic_DNA"/>
</dbReference>
<proteinExistence type="predicted"/>
<reference evidence="1" key="1">
    <citation type="journal article" date="2021" name="Proc. Natl. Acad. Sci. U.S.A.">
        <title>A Catalog of Tens of Thousands of Viruses from Human Metagenomes Reveals Hidden Associations with Chronic Diseases.</title>
        <authorList>
            <person name="Tisza M.J."/>
            <person name="Buck C.B."/>
        </authorList>
    </citation>
    <scope>NUCLEOTIDE SEQUENCE</scope>
    <source>
        <strain evidence="1">CtWDo30</strain>
    </source>
</reference>
<name>A0A8S5N5M7_9CAUD</name>
<accession>A0A8S5N5M7</accession>
<evidence type="ECO:0000313" key="1">
    <source>
        <dbReference type="EMBL" id="DAD89732.1"/>
    </source>
</evidence>